<dbReference type="InterPro" id="IPR036273">
    <property type="entry name" value="CRAL/TRIO_N_dom_sf"/>
</dbReference>
<dbReference type="SUPFAM" id="SSF46938">
    <property type="entry name" value="CRAL/TRIO N-terminal domain"/>
    <property type="match status" value="1"/>
</dbReference>
<dbReference type="SUPFAM" id="SSF101576">
    <property type="entry name" value="Supernatant protein factor (SPF), C-terminal domain"/>
    <property type="match status" value="1"/>
</dbReference>
<organism evidence="1">
    <name type="scientific">Daphnia magna</name>
    <dbReference type="NCBI Taxonomy" id="35525"/>
    <lineage>
        <taxon>Eukaryota</taxon>
        <taxon>Metazoa</taxon>
        <taxon>Ecdysozoa</taxon>
        <taxon>Arthropoda</taxon>
        <taxon>Crustacea</taxon>
        <taxon>Branchiopoda</taxon>
        <taxon>Diplostraca</taxon>
        <taxon>Cladocera</taxon>
        <taxon>Anomopoda</taxon>
        <taxon>Daphniidae</taxon>
        <taxon>Daphnia</taxon>
    </lineage>
</organism>
<dbReference type="Gene3D" id="2.60.120.680">
    <property type="entry name" value="GOLD domain"/>
    <property type="match status" value="1"/>
</dbReference>
<reference evidence="1" key="1">
    <citation type="submission" date="2015-10" db="EMBL/GenBank/DDBJ databases">
        <title>EvidentialGene: Evidence-directed Construction of Complete mRNA Transcriptomes without Genomes.</title>
        <authorList>
            <person name="Gilbert D.G."/>
        </authorList>
    </citation>
    <scope>NUCLEOTIDE SEQUENCE</scope>
</reference>
<dbReference type="Gene3D" id="3.40.525.10">
    <property type="entry name" value="CRAL-TRIO lipid binding domain"/>
    <property type="match status" value="2"/>
</dbReference>
<protein>
    <submittedName>
        <fullName evidence="1">Cral/trio domain-containing protein</fullName>
    </submittedName>
</protein>
<accession>A0A0N8BYS8</accession>
<dbReference type="PROSITE" id="PS50866">
    <property type="entry name" value="GOLD"/>
    <property type="match status" value="1"/>
</dbReference>
<evidence type="ECO:0000313" key="1">
    <source>
        <dbReference type="EMBL" id="JAL51576.1"/>
    </source>
</evidence>
<dbReference type="Pfam" id="PF00650">
    <property type="entry name" value="CRAL_TRIO"/>
    <property type="match status" value="1"/>
</dbReference>
<dbReference type="GO" id="GO:0005737">
    <property type="term" value="C:cytoplasm"/>
    <property type="evidence" value="ECO:0007669"/>
    <property type="project" value="TreeGrafter"/>
</dbReference>
<dbReference type="AlphaFoldDB" id="A0A0N8BYS8"/>
<dbReference type="CDD" id="cd00170">
    <property type="entry name" value="SEC14"/>
    <property type="match status" value="1"/>
</dbReference>
<dbReference type="OrthoDB" id="6345002at2759"/>
<dbReference type="InterPro" id="IPR009038">
    <property type="entry name" value="GOLD_dom"/>
</dbReference>
<dbReference type="EMBL" id="GDIQ01100150">
    <property type="protein sequence ID" value="JAL51576.1"/>
    <property type="molecule type" value="Transcribed_RNA"/>
</dbReference>
<name>A0A0N8BYS8_9CRUS</name>
<dbReference type="PANTHER" id="PTHR23324:SF83">
    <property type="entry name" value="SEC14-LIKE PROTEIN 2"/>
    <property type="match status" value="1"/>
</dbReference>
<dbReference type="InterPro" id="IPR051064">
    <property type="entry name" value="SEC14/CRAL-TRIO_domain"/>
</dbReference>
<dbReference type="InterPro" id="IPR001251">
    <property type="entry name" value="CRAL-TRIO_dom"/>
</dbReference>
<proteinExistence type="predicted"/>
<dbReference type="PANTHER" id="PTHR23324">
    <property type="entry name" value="SEC14 RELATED PROTEIN"/>
    <property type="match status" value="1"/>
</dbReference>
<sequence length="453" mass="51978">MELSQHGPKKQTSFEQLAETGPRFKCPDYNGNCQLASLFAQGMEMKKIETALHQLRIAVKDCKLVDSSDDFLLKRLRVQDFDVARANKMLRQTLEWRRVNGVDRLLDTYTIGEVIKKYFSLGRVGVDKYGCPLYVTAMGRMDIKGIRLQTISNIQLIFRLIGYIFSIYTGLLLSTRNKEFSDYCVYTEEKYVEAAREERERTGRPISMHTVIFDFEHLSMKQLTCKPVAFELMVLTKLQFAHYPLNMRRAFIINAPKLCFQILFAMLKPFVNETVLANMRVFGNDKTEWTSALLEEIDADQLPAFYGGTMTDPDGDPKCPSKFNMGGEVPQSYYLCNNAPIAKKYMETLHVFAGVGGRKKLKYKIETVPSVMRWEFMSEGGDIEFRVYNSNLKDGEDLIPPNRVDSHLVMEEGEVTCHQPGKYVFEFSNAFSYLITKKVNYHITVHPSTVVGK</sequence>
<dbReference type="SMART" id="SM00516">
    <property type="entry name" value="SEC14"/>
    <property type="match status" value="1"/>
</dbReference>
<dbReference type="InterPro" id="IPR036598">
    <property type="entry name" value="GOLD_dom_sf"/>
</dbReference>
<dbReference type="SUPFAM" id="SSF52087">
    <property type="entry name" value="CRAL/TRIO domain"/>
    <property type="match status" value="1"/>
</dbReference>
<dbReference type="InterPro" id="IPR036865">
    <property type="entry name" value="CRAL-TRIO_dom_sf"/>
</dbReference>
<dbReference type="PROSITE" id="PS50191">
    <property type="entry name" value="CRAL_TRIO"/>
    <property type="match status" value="1"/>
</dbReference>